<evidence type="ECO:0000313" key="1">
    <source>
        <dbReference type="EMBL" id="GHD01179.1"/>
    </source>
</evidence>
<accession>A0ABQ3GDC2</accession>
<dbReference type="EMBL" id="BMYK01000034">
    <property type="protein sequence ID" value="GHD01179.1"/>
    <property type="molecule type" value="Genomic_DNA"/>
</dbReference>
<proteinExistence type="predicted"/>
<organism evidence="1 2">
    <name type="scientific">Pseudorhodoferax aquiterrae</name>
    <dbReference type="NCBI Taxonomy" id="747304"/>
    <lineage>
        <taxon>Bacteria</taxon>
        <taxon>Pseudomonadati</taxon>
        <taxon>Pseudomonadota</taxon>
        <taxon>Betaproteobacteria</taxon>
        <taxon>Burkholderiales</taxon>
        <taxon>Comamonadaceae</taxon>
    </lineage>
</organism>
<comment type="caution">
    <text evidence="1">The sequence shown here is derived from an EMBL/GenBank/DDBJ whole genome shotgun (WGS) entry which is preliminary data.</text>
</comment>
<dbReference type="Proteomes" id="UP000626210">
    <property type="component" value="Unassembled WGS sequence"/>
</dbReference>
<name>A0ABQ3GDC2_9BURK</name>
<reference evidence="2" key="1">
    <citation type="journal article" date="2019" name="Int. J. Syst. Evol. Microbiol.">
        <title>The Global Catalogue of Microorganisms (GCM) 10K type strain sequencing project: providing services to taxonomists for standard genome sequencing and annotation.</title>
        <authorList>
            <consortium name="The Broad Institute Genomics Platform"/>
            <consortium name="The Broad Institute Genome Sequencing Center for Infectious Disease"/>
            <person name="Wu L."/>
            <person name="Ma J."/>
        </authorList>
    </citation>
    <scope>NUCLEOTIDE SEQUENCE [LARGE SCALE GENOMIC DNA]</scope>
    <source>
        <strain evidence="2">KCTC 23314</strain>
    </source>
</reference>
<evidence type="ECO:0000313" key="2">
    <source>
        <dbReference type="Proteomes" id="UP000626210"/>
    </source>
</evidence>
<sequence length="400" mass="42191">MTLLPSPLAAMSALPAERAGPLACPAGPAAPRGAGTAMAYTQGLRGYASAHEQMTRMEVVRRLARLKGYAVSEEFAQAPLGPVYLVPSDTLVGTERAQALGIHGREDFFGGVVPYPFVSTKAITHPLVAADAQAPEGWNPAFSRMVGDAVLPGYTAFTRADAAVAAEELLQAGPVRIKLVRETGGNGQTVARDRAAFDACLAGIADEMLAQDGVVIEQNLREVQTLSVGQVHVAGMVATYFGQQRLTHNHQGAEVYGGSDLTVVRGDFQALLSLVLAPEVRTAVEQALLYDSAAQAAFPGFFASRINYDVAQGLMPDGQWRSGVLEQSWRAGGATGAEIAALEAFQADPQRQVVRASGYEVFGPCETLPPGAVVYFRGVDDQVGPLTKYTVTASDDHHPA</sequence>
<keyword evidence="2" id="KW-1185">Reference proteome</keyword>
<gene>
    <name evidence="1" type="ORF">GCM10007320_59300</name>
</gene>
<protein>
    <recommendedName>
        <fullName evidence="3">DUF3182 family protein</fullName>
    </recommendedName>
</protein>
<dbReference type="InterPro" id="IPR021519">
    <property type="entry name" value="DUF3182"/>
</dbReference>
<dbReference type="SUPFAM" id="SSF56059">
    <property type="entry name" value="Glutathione synthetase ATP-binding domain-like"/>
    <property type="match status" value="1"/>
</dbReference>
<dbReference type="Pfam" id="PF11379">
    <property type="entry name" value="DUF3182"/>
    <property type="match status" value="1"/>
</dbReference>
<evidence type="ECO:0008006" key="3">
    <source>
        <dbReference type="Google" id="ProtNLM"/>
    </source>
</evidence>